<feature type="binding site" evidence="11">
    <location>
        <position position="94"/>
    </location>
    <ligand>
        <name>Mg(2+)</name>
        <dbReference type="ChEBI" id="CHEBI:18420"/>
    </ligand>
</feature>
<dbReference type="NCBIfam" id="NF000768">
    <property type="entry name" value="PRK00051.1"/>
    <property type="match status" value="1"/>
</dbReference>
<keyword evidence="7 11" id="KW-0963">Cytoplasm</keyword>
<dbReference type="Pfam" id="PF01502">
    <property type="entry name" value="PRA-CH"/>
    <property type="match status" value="1"/>
</dbReference>
<evidence type="ECO:0000256" key="2">
    <source>
        <dbReference type="ARBA" id="ARBA00001460"/>
    </source>
</evidence>
<gene>
    <name evidence="11 13" type="primary">hisI</name>
    <name evidence="13" type="ORF">GCM10011316_34560</name>
</gene>
<dbReference type="InterPro" id="IPR038019">
    <property type="entry name" value="PRib_AMP_CycHydrolase_sf"/>
</dbReference>
<evidence type="ECO:0000256" key="9">
    <source>
        <dbReference type="ARBA" id="ARBA00022801"/>
    </source>
</evidence>
<feature type="binding site" evidence="11">
    <location>
        <position position="96"/>
    </location>
    <ligand>
        <name>Mg(2+)</name>
        <dbReference type="ChEBI" id="CHEBI:18420"/>
    </ligand>
</feature>
<keyword evidence="14" id="KW-1185">Reference proteome</keyword>
<keyword evidence="8 11" id="KW-0028">Amino-acid biosynthesis</keyword>
<comment type="cofactor">
    <cofactor evidence="11">
        <name>Mg(2+)</name>
        <dbReference type="ChEBI" id="CHEBI:18420"/>
    </cofactor>
    <text evidence="11">Binds 1 Mg(2+) ion per subunit.</text>
</comment>
<dbReference type="InterPro" id="IPR026660">
    <property type="entry name" value="PRA-CH"/>
</dbReference>
<keyword evidence="10 11" id="KW-0368">Histidine biosynthesis</keyword>
<comment type="subcellular location">
    <subcellularLocation>
        <location evidence="11">Cytoplasm</location>
    </subcellularLocation>
</comment>
<keyword evidence="9 11" id="KW-0378">Hydrolase</keyword>
<name>A0A916TMS6_9HYPH</name>
<reference evidence="13" key="1">
    <citation type="journal article" date="2014" name="Int. J. Syst. Evol. Microbiol.">
        <title>Complete genome sequence of Corynebacterium casei LMG S-19264T (=DSM 44701T), isolated from a smear-ripened cheese.</title>
        <authorList>
            <consortium name="US DOE Joint Genome Institute (JGI-PGF)"/>
            <person name="Walter F."/>
            <person name="Albersmeier A."/>
            <person name="Kalinowski J."/>
            <person name="Ruckert C."/>
        </authorList>
    </citation>
    <scope>NUCLEOTIDE SEQUENCE</scope>
    <source>
        <strain evidence="13">CGMCC 1.12426</strain>
    </source>
</reference>
<proteinExistence type="inferred from homology"/>
<feature type="binding site" evidence="11">
    <location>
        <position position="92"/>
    </location>
    <ligand>
        <name>Mg(2+)</name>
        <dbReference type="ChEBI" id="CHEBI:18420"/>
    </ligand>
</feature>
<evidence type="ECO:0000256" key="5">
    <source>
        <dbReference type="ARBA" id="ARBA00007731"/>
    </source>
</evidence>
<dbReference type="GO" id="GO:0004636">
    <property type="term" value="F:phosphoribosyl-ATP diphosphatase activity"/>
    <property type="evidence" value="ECO:0007669"/>
    <property type="project" value="UniProtKB-EC"/>
</dbReference>
<dbReference type="GO" id="GO:0008270">
    <property type="term" value="F:zinc ion binding"/>
    <property type="evidence" value="ECO:0007669"/>
    <property type="project" value="UniProtKB-UniRule"/>
</dbReference>
<comment type="similarity">
    <text evidence="6">In the N-terminal section; belongs to the PRA-CH family.</text>
</comment>
<comment type="similarity">
    <text evidence="5">In the C-terminal section; belongs to the PRA-PH family.</text>
</comment>
<keyword evidence="11" id="KW-0479">Metal-binding</keyword>
<protein>
    <recommendedName>
        <fullName evidence="11">Phosphoribosyl-AMP cyclohydrolase</fullName>
        <shortName evidence="11">PRA-CH</shortName>
        <ecNumber evidence="11">3.5.4.19</ecNumber>
    </recommendedName>
</protein>
<dbReference type="FunFam" id="3.10.20.810:FF:000001">
    <property type="entry name" value="Histidine biosynthesis bifunctional protein HisIE"/>
    <property type="match status" value="1"/>
</dbReference>
<evidence type="ECO:0000313" key="13">
    <source>
        <dbReference type="EMBL" id="GGB59628.1"/>
    </source>
</evidence>
<evidence type="ECO:0000313" key="14">
    <source>
        <dbReference type="Proteomes" id="UP000605148"/>
    </source>
</evidence>
<comment type="subunit">
    <text evidence="11">Homodimer.</text>
</comment>
<dbReference type="GO" id="GO:0004635">
    <property type="term" value="F:phosphoribosyl-AMP cyclohydrolase activity"/>
    <property type="evidence" value="ECO:0007669"/>
    <property type="project" value="UniProtKB-UniRule"/>
</dbReference>
<comment type="catalytic activity">
    <reaction evidence="2">
        <text>1-(5-phospho-beta-D-ribosyl)-ATP + H2O = 1-(5-phospho-beta-D-ribosyl)-5'-AMP + diphosphate + H(+)</text>
        <dbReference type="Rhea" id="RHEA:22828"/>
        <dbReference type="ChEBI" id="CHEBI:15377"/>
        <dbReference type="ChEBI" id="CHEBI:15378"/>
        <dbReference type="ChEBI" id="CHEBI:33019"/>
        <dbReference type="ChEBI" id="CHEBI:59457"/>
        <dbReference type="ChEBI" id="CHEBI:73183"/>
        <dbReference type="EC" id="3.6.1.31"/>
    </reaction>
</comment>
<evidence type="ECO:0000256" key="1">
    <source>
        <dbReference type="ARBA" id="ARBA00000024"/>
    </source>
</evidence>
<evidence type="ECO:0000256" key="3">
    <source>
        <dbReference type="ARBA" id="ARBA00005169"/>
    </source>
</evidence>
<dbReference type="EC" id="3.5.4.19" evidence="11"/>
<evidence type="ECO:0000256" key="7">
    <source>
        <dbReference type="ARBA" id="ARBA00022490"/>
    </source>
</evidence>
<dbReference type="OrthoDB" id="9795769at2"/>
<dbReference type="RefSeq" id="WP_150496893.1">
    <property type="nucleotide sequence ID" value="NZ_BMFA01000012.1"/>
</dbReference>
<dbReference type="InterPro" id="IPR002496">
    <property type="entry name" value="PRib_AMP_CycHydrolase_dom"/>
</dbReference>
<evidence type="ECO:0000256" key="8">
    <source>
        <dbReference type="ARBA" id="ARBA00022605"/>
    </source>
</evidence>
<dbReference type="SUPFAM" id="SSF141734">
    <property type="entry name" value="HisI-like"/>
    <property type="match status" value="1"/>
</dbReference>
<evidence type="ECO:0000259" key="12">
    <source>
        <dbReference type="Pfam" id="PF01502"/>
    </source>
</evidence>
<feature type="binding site" evidence="11">
    <location>
        <position position="111"/>
    </location>
    <ligand>
        <name>Zn(2+)</name>
        <dbReference type="ChEBI" id="CHEBI:29105"/>
        <note>ligand shared between dimeric partners</note>
    </ligand>
</feature>
<dbReference type="PANTHER" id="PTHR42945:SF1">
    <property type="entry name" value="HISTIDINE BIOSYNTHESIS BIFUNCTIONAL PROTEIN HIS7"/>
    <property type="match status" value="1"/>
</dbReference>
<dbReference type="GO" id="GO:0000105">
    <property type="term" value="P:L-histidine biosynthetic process"/>
    <property type="evidence" value="ECO:0007669"/>
    <property type="project" value="UniProtKB-UniRule"/>
</dbReference>
<dbReference type="Gene3D" id="4.10.80.70">
    <property type="match status" value="1"/>
</dbReference>
<sequence>MTDLSFAKRGSKTAIETGREFSPKFDGDGLIVAVVTDYETNEVLMVGYMNAEALKRTIETGEAWYWSRSRKSFWKKGETSGQVQKVREILTDCDQDALVVKVRVEGNGATCHVGYRSCFYRAVDLSSETSVALNATNVPKVYEPEDVYGKS</sequence>
<dbReference type="Gene3D" id="3.10.20.810">
    <property type="entry name" value="Phosphoribosyl-AMP cyclohydrolase"/>
    <property type="match status" value="1"/>
</dbReference>
<keyword evidence="11" id="KW-0862">Zinc</keyword>
<comment type="function">
    <text evidence="11">Catalyzes the hydrolysis of the adenine ring of phosphoribosyl-AMP.</text>
</comment>
<evidence type="ECO:0000256" key="10">
    <source>
        <dbReference type="ARBA" id="ARBA00023102"/>
    </source>
</evidence>
<dbReference type="Proteomes" id="UP000605148">
    <property type="component" value="Unassembled WGS sequence"/>
</dbReference>
<evidence type="ECO:0000256" key="4">
    <source>
        <dbReference type="ARBA" id="ARBA00005204"/>
    </source>
</evidence>
<comment type="similarity">
    <text evidence="11">Belongs to the PRA-CH family.</text>
</comment>
<evidence type="ECO:0000256" key="6">
    <source>
        <dbReference type="ARBA" id="ARBA00008299"/>
    </source>
</evidence>
<reference evidence="13" key="2">
    <citation type="submission" date="2020-09" db="EMBL/GenBank/DDBJ databases">
        <authorList>
            <person name="Sun Q."/>
            <person name="Zhou Y."/>
        </authorList>
    </citation>
    <scope>NUCLEOTIDE SEQUENCE</scope>
    <source>
        <strain evidence="13">CGMCC 1.12426</strain>
    </source>
</reference>
<dbReference type="GO" id="GO:0005737">
    <property type="term" value="C:cytoplasm"/>
    <property type="evidence" value="ECO:0007669"/>
    <property type="project" value="UniProtKB-SubCell"/>
</dbReference>
<comment type="cofactor">
    <cofactor evidence="11">
        <name>Zn(2+)</name>
        <dbReference type="ChEBI" id="CHEBI:29105"/>
    </cofactor>
    <text evidence="11">Binds 1 zinc ion per subunit.</text>
</comment>
<feature type="binding site" evidence="11">
    <location>
        <position position="93"/>
    </location>
    <ligand>
        <name>Zn(2+)</name>
        <dbReference type="ChEBI" id="CHEBI:29105"/>
        <note>ligand shared between dimeric partners</note>
    </ligand>
</feature>
<dbReference type="GO" id="GO:0000287">
    <property type="term" value="F:magnesium ion binding"/>
    <property type="evidence" value="ECO:0007669"/>
    <property type="project" value="UniProtKB-UniRule"/>
</dbReference>
<accession>A0A916TMS6</accession>
<dbReference type="HAMAP" id="MF_01021">
    <property type="entry name" value="HisI"/>
    <property type="match status" value="1"/>
</dbReference>
<organism evidence="13 14">
    <name type="scientific">Roseibium aquae</name>
    <dbReference type="NCBI Taxonomy" id="1323746"/>
    <lineage>
        <taxon>Bacteria</taxon>
        <taxon>Pseudomonadati</taxon>
        <taxon>Pseudomonadota</taxon>
        <taxon>Alphaproteobacteria</taxon>
        <taxon>Hyphomicrobiales</taxon>
        <taxon>Stappiaceae</taxon>
        <taxon>Roseibium</taxon>
    </lineage>
</organism>
<dbReference type="EMBL" id="BMFA01000012">
    <property type="protein sequence ID" value="GGB59628.1"/>
    <property type="molecule type" value="Genomic_DNA"/>
</dbReference>
<feature type="domain" description="Phosphoribosyl-AMP cyclohydrolase" evidence="12">
    <location>
        <begin position="45"/>
        <end position="120"/>
    </location>
</feature>
<evidence type="ECO:0000256" key="11">
    <source>
        <dbReference type="HAMAP-Rule" id="MF_01021"/>
    </source>
</evidence>
<comment type="catalytic activity">
    <reaction evidence="1 11">
        <text>1-(5-phospho-beta-D-ribosyl)-5'-AMP + H2O = 1-(5-phospho-beta-D-ribosyl)-5-[(5-phospho-beta-D-ribosylamino)methylideneamino]imidazole-4-carboxamide</text>
        <dbReference type="Rhea" id="RHEA:20049"/>
        <dbReference type="ChEBI" id="CHEBI:15377"/>
        <dbReference type="ChEBI" id="CHEBI:58435"/>
        <dbReference type="ChEBI" id="CHEBI:59457"/>
        <dbReference type="EC" id="3.5.4.19"/>
    </reaction>
</comment>
<feature type="binding site" evidence="11">
    <location>
        <position position="118"/>
    </location>
    <ligand>
        <name>Zn(2+)</name>
        <dbReference type="ChEBI" id="CHEBI:29105"/>
        <note>ligand shared between dimeric partners</note>
    </ligand>
</feature>
<dbReference type="AlphaFoldDB" id="A0A916TMS6"/>
<comment type="pathway">
    <text evidence="4">Amino-acid biosynthesis; L-histidine biosynthesis; L-histidine from 5-phospho-alpha-D-ribose 1-diphosphate: step 2/9.</text>
</comment>
<dbReference type="PANTHER" id="PTHR42945">
    <property type="entry name" value="HISTIDINE BIOSYNTHESIS BIFUNCTIONAL PROTEIN"/>
    <property type="match status" value="1"/>
</dbReference>
<comment type="caution">
    <text evidence="13">The sequence shown here is derived from an EMBL/GenBank/DDBJ whole genome shotgun (WGS) entry which is preliminary data.</text>
</comment>
<keyword evidence="11" id="KW-0460">Magnesium</keyword>
<comment type="pathway">
    <text evidence="3 11">Amino-acid biosynthesis; L-histidine biosynthesis; L-histidine from 5-phospho-alpha-D-ribose 1-diphosphate: step 3/9.</text>
</comment>